<dbReference type="InterPro" id="IPR038883">
    <property type="entry name" value="AN11006-like"/>
</dbReference>
<dbReference type="PANTHER" id="PTHR42085:SF2">
    <property type="entry name" value="F-BOX DOMAIN-CONTAINING PROTEIN"/>
    <property type="match status" value="1"/>
</dbReference>
<gene>
    <name evidence="2" type="ORF">B0H64DRAFT_377914</name>
</gene>
<comment type="caution">
    <text evidence="2">The sequence shown here is derived from an EMBL/GenBank/DDBJ whole genome shotgun (WGS) entry which is preliminary data.</text>
</comment>
<feature type="compositionally biased region" description="Basic and acidic residues" evidence="1">
    <location>
        <begin position="1"/>
        <end position="23"/>
    </location>
</feature>
<dbReference type="GeneID" id="87839497"/>
<name>A0AAE0H7A6_9PEZI</name>
<dbReference type="PANTHER" id="PTHR42085">
    <property type="entry name" value="F-BOX DOMAIN-CONTAINING PROTEIN"/>
    <property type="match status" value="1"/>
</dbReference>
<keyword evidence="3" id="KW-1185">Reference proteome</keyword>
<dbReference type="EMBL" id="JAUEPN010000010">
    <property type="protein sequence ID" value="KAK3291149.1"/>
    <property type="molecule type" value="Genomic_DNA"/>
</dbReference>
<evidence type="ECO:0000313" key="2">
    <source>
        <dbReference type="EMBL" id="KAK3291149.1"/>
    </source>
</evidence>
<feature type="region of interest" description="Disordered" evidence="1">
    <location>
        <begin position="319"/>
        <end position="339"/>
    </location>
</feature>
<dbReference type="AlphaFoldDB" id="A0AAE0H7A6"/>
<feature type="region of interest" description="Disordered" evidence="1">
    <location>
        <begin position="1"/>
        <end position="24"/>
    </location>
</feature>
<proteinExistence type="predicted"/>
<evidence type="ECO:0000313" key="3">
    <source>
        <dbReference type="Proteomes" id="UP001278766"/>
    </source>
</evidence>
<dbReference type="RefSeq" id="XP_062654663.1">
    <property type="nucleotide sequence ID" value="XM_062802549.1"/>
</dbReference>
<dbReference type="Proteomes" id="UP001278766">
    <property type="component" value="Unassembled WGS sequence"/>
</dbReference>
<reference evidence="2" key="1">
    <citation type="journal article" date="2023" name="Mol. Phylogenet. Evol.">
        <title>Genome-scale phylogeny and comparative genomics of the fungal order Sordariales.</title>
        <authorList>
            <person name="Hensen N."/>
            <person name="Bonometti L."/>
            <person name="Westerberg I."/>
            <person name="Brannstrom I.O."/>
            <person name="Guillou S."/>
            <person name="Cros-Aarteil S."/>
            <person name="Calhoun S."/>
            <person name="Haridas S."/>
            <person name="Kuo A."/>
            <person name="Mondo S."/>
            <person name="Pangilinan J."/>
            <person name="Riley R."/>
            <person name="LaButti K."/>
            <person name="Andreopoulos B."/>
            <person name="Lipzen A."/>
            <person name="Chen C."/>
            <person name="Yan M."/>
            <person name="Daum C."/>
            <person name="Ng V."/>
            <person name="Clum A."/>
            <person name="Steindorff A."/>
            <person name="Ohm R.A."/>
            <person name="Martin F."/>
            <person name="Silar P."/>
            <person name="Natvig D.O."/>
            <person name="Lalanne C."/>
            <person name="Gautier V."/>
            <person name="Ament-Velasquez S.L."/>
            <person name="Kruys A."/>
            <person name="Hutchinson M.I."/>
            <person name="Powell A.J."/>
            <person name="Barry K."/>
            <person name="Miller A.N."/>
            <person name="Grigoriev I.V."/>
            <person name="Debuchy R."/>
            <person name="Gladieux P."/>
            <person name="Hiltunen Thoren M."/>
            <person name="Johannesson H."/>
        </authorList>
    </citation>
    <scope>NUCLEOTIDE SEQUENCE</scope>
    <source>
        <strain evidence="2">CBS 168.71</strain>
    </source>
</reference>
<evidence type="ECO:0000256" key="1">
    <source>
        <dbReference type="SAM" id="MobiDB-lite"/>
    </source>
</evidence>
<reference evidence="2" key="2">
    <citation type="submission" date="2023-06" db="EMBL/GenBank/DDBJ databases">
        <authorList>
            <consortium name="Lawrence Berkeley National Laboratory"/>
            <person name="Haridas S."/>
            <person name="Hensen N."/>
            <person name="Bonometti L."/>
            <person name="Westerberg I."/>
            <person name="Brannstrom I.O."/>
            <person name="Guillou S."/>
            <person name="Cros-Aarteil S."/>
            <person name="Calhoun S."/>
            <person name="Kuo A."/>
            <person name="Mondo S."/>
            <person name="Pangilinan J."/>
            <person name="Riley R."/>
            <person name="Labutti K."/>
            <person name="Andreopoulos B."/>
            <person name="Lipzen A."/>
            <person name="Chen C."/>
            <person name="Yanf M."/>
            <person name="Daum C."/>
            <person name="Ng V."/>
            <person name="Clum A."/>
            <person name="Steindorff A."/>
            <person name="Ohm R."/>
            <person name="Martin F."/>
            <person name="Silar P."/>
            <person name="Natvig D."/>
            <person name="Lalanne C."/>
            <person name="Gautier V."/>
            <person name="Ament-Velasquez S.L."/>
            <person name="Kruys A."/>
            <person name="Hutchinson M.I."/>
            <person name="Powell A.J."/>
            <person name="Barry K."/>
            <person name="Miller A.N."/>
            <person name="Grigoriev I.V."/>
            <person name="Debuchy R."/>
            <person name="Gladieux P."/>
            <person name="Thoren M.H."/>
            <person name="Johannesson H."/>
        </authorList>
    </citation>
    <scope>NUCLEOTIDE SEQUENCE</scope>
    <source>
        <strain evidence="2">CBS 168.71</strain>
    </source>
</reference>
<sequence>MNTSNEPKRRVQDDARYEPEGKRLKPTMVADTETVTAIDDTPLAMDPDNRTGAEMERMVVTESDVASTITAHGSLVATKVGETKESFPFLSLPAELRLLTYTHLFKFERKVCPHKEYIKDYRQGYFVERGPLNLALAMMCTNKQLAVEVAAVLYGHNGFLLRVYDGFWFKRIGQKNSRLIRHVLVDCAGHLDLTARQLYSMVTKAWECASEGLRMLTFHDRWVEVDRGFLPRLLLDMGAKRPWKMFPKLERINIILRTNHIISPRDREHMEKLCVESKLNIAVKFESCRWCHAKLTYRLCPTRITGPASTTEEAEKDLAFKHRKGEERHKARLEENVKA</sequence>
<protein>
    <submittedName>
        <fullName evidence="2">Uncharacterized protein</fullName>
    </submittedName>
</protein>
<organism evidence="2 3">
    <name type="scientific">Chaetomium fimeti</name>
    <dbReference type="NCBI Taxonomy" id="1854472"/>
    <lineage>
        <taxon>Eukaryota</taxon>
        <taxon>Fungi</taxon>
        <taxon>Dikarya</taxon>
        <taxon>Ascomycota</taxon>
        <taxon>Pezizomycotina</taxon>
        <taxon>Sordariomycetes</taxon>
        <taxon>Sordariomycetidae</taxon>
        <taxon>Sordariales</taxon>
        <taxon>Chaetomiaceae</taxon>
        <taxon>Chaetomium</taxon>
    </lineage>
</organism>
<accession>A0AAE0H7A6</accession>